<evidence type="ECO:0000313" key="7">
    <source>
        <dbReference type="EMBL" id="KAJ3262365.1"/>
    </source>
</evidence>
<evidence type="ECO:0000256" key="4">
    <source>
        <dbReference type="ARBA" id="ARBA00023187"/>
    </source>
</evidence>
<protein>
    <recommendedName>
        <fullName evidence="9">Cwf15/Cwc15 cell cycle control protein</fullName>
    </recommendedName>
</protein>
<evidence type="ECO:0000313" key="6">
    <source>
        <dbReference type="EMBL" id="KAJ3262339.1"/>
    </source>
</evidence>
<dbReference type="PANTHER" id="PTHR12718:SF2">
    <property type="entry name" value="SPLICEOSOME-ASSOCIATED PROTEIN CWC15 HOMOLOG"/>
    <property type="match status" value="1"/>
</dbReference>
<keyword evidence="8" id="KW-1185">Reference proteome</keyword>
<evidence type="ECO:0000256" key="5">
    <source>
        <dbReference type="SAM" id="MobiDB-lite"/>
    </source>
</evidence>
<comment type="similarity">
    <text evidence="2">Belongs to the CWC15 family.</text>
</comment>
<dbReference type="GO" id="GO:0071013">
    <property type="term" value="C:catalytic step 2 spliceosome"/>
    <property type="evidence" value="ECO:0007669"/>
    <property type="project" value="TreeGrafter"/>
</dbReference>
<proteinExistence type="inferred from homology"/>
<feature type="region of interest" description="Disordered" evidence="5">
    <location>
        <begin position="134"/>
        <end position="172"/>
    </location>
</feature>
<reference evidence="6" key="1">
    <citation type="submission" date="2020-05" db="EMBL/GenBank/DDBJ databases">
        <title>Phylogenomic resolution of chytrid fungi.</title>
        <authorList>
            <person name="Stajich J.E."/>
            <person name="Amses K."/>
            <person name="Simmons R."/>
            <person name="Seto K."/>
            <person name="Myers J."/>
            <person name="Bonds A."/>
            <person name="Quandt C.A."/>
            <person name="Barry K."/>
            <person name="Liu P."/>
            <person name="Grigoriev I."/>
            <person name="Longcore J.E."/>
            <person name="James T.Y."/>
        </authorList>
    </citation>
    <scope>NUCLEOTIDE SEQUENCE</scope>
    <source>
        <strain evidence="6">PLAUS21</strain>
    </source>
</reference>
<gene>
    <name evidence="6" type="ORF">HK103_002753</name>
    <name evidence="7" type="ORF">HK103_002780</name>
</gene>
<organism evidence="6 8">
    <name type="scientific">Boothiomyces macroporosus</name>
    <dbReference type="NCBI Taxonomy" id="261099"/>
    <lineage>
        <taxon>Eukaryota</taxon>
        <taxon>Fungi</taxon>
        <taxon>Fungi incertae sedis</taxon>
        <taxon>Chytridiomycota</taxon>
        <taxon>Chytridiomycota incertae sedis</taxon>
        <taxon>Chytridiomycetes</taxon>
        <taxon>Rhizophydiales</taxon>
        <taxon>Terramycetaceae</taxon>
        <taxon>Boothiomyces</taxon>
    </lineage>
</organism>
<dbReference type="EMBL" id="JADGKB010000002">
    <property type="protein sequence ID" value="KAJ3262365.1"/>
    <property type="molecule type" value="Genomic_DNA"/>
</dbReference>
<dbReference type="GO" id="GO:0003723">
    <property type="term" value="F:RNA binding"/>
    <property type="evidence" value="ECO:0007669"/>
    <property type="project" value="TreeGrafter"/>
</dbReference>
<comment type="caution">
    <text evidence="6">The sequence shown here is derived from an EMBL/GenBank/DDBJ whole genome shotgun (WGS) entry which is preliminary data.</text>
</comment>
<evidence type="ECO:0000256" key="1">
    <source>
        <dbReference type="ARBA" id="ARBA00003777"/>
    </source>
</evidence>
<dbReference type="GO" id="GO:0045292">
    <property type="term" value="P:mRNA cis splicing, via spliceosome"/>
    <property type="evidence" value="ECO:0007669"/>
    <property type="project" value="TreeGrafter"/>
</dbReference>
<feature type="region of interest" description="Disordered" evidence="5">
    <location>
        <begin position="94"/>
        <end position="120"/>
    </location>
</feature>
<comment type="function">
    <text evidence="1">Involved in pre-mRNA splicing.</text>
</comment>
<dbReference type="PANTHER" id="PTHR12718">
    <property type="entry name" value="CELL CYCLE CONTROL PROTEIN CWF15"/>
    <property type="match status" value="1"/>
</dbReference>
<dbReference type="Proteomes" id="UP001210925">
    <property type="component" value="Unassembled WGS sequence"/>
</dbReference>
<evidence type="ECO:0008006" key="9">
    <source>
        <dbReference type="Google" id="ProtNLM"/>
    </source>
</evidence>
<feature type="compositionally biased region" description="Basic and acidic residues" evidence="5">
    <location>
        <begin position="134"/>
        <end position="159"/>
    </location>
</feature>
<feature type="region of interest" description="Disordered" evidence="5">
    <location>
        <begin position="1"/>
        <end position="25"/>
    </location>
</feature>
<dbReference type="AlphaFoldDB" id="A0AAD5URM4"/>
<evidence type="ECO:0000256" key="3">
    <source>
        <dbReference type="ARBA" id="ARBA00022664"/>
    </source>
</evidence>
<dbReference type="Pfam" id="PF04889">
    <property type="entry name" value="Cwf_Cwc_15"/>
    <property type="match status" value="1"/>
</dbReference>
<name>A0AAD5URM4_9FUNG</name>
<feature type="compositionally biased region" description="Acidic residues" evidence="5">
    <location>
        <begin position="110"/>
        <end position="120"/>
    </location>
</feature>
<keyword evidence="4" id="KW-0508">mRNA splicing</keyword>
<dbReference type="EMBL" id="JADGKB010000002">
    <property type="protein sequence ID" value="KAJ3262339.1"/>
    <property type="molecule type" value="Genomic_DNA"/>
</dbReference>
<evidence type="ECO:0000313" key="8">
    <source>
        <dbReference type="Proteomes" id="UP001210925"/>
    </source>
</evidence>
<keyword evidence="3" id="KW-0507">mRNA processing</keyword>
<sequence>MTSAARPTFLPAIGGHSLRDTGAGPVTMQSAKDLAAHTKLKFRQKGQFSKDEMKRIDLKAQLQEKEQAYFQKIKSSATLSTNVEEKFIEFQNLDKDDTDEDDDGRKCFTLDDDDDEEDEDDTAELMKELEKIKQERRQEQERIEREQQEQEEREAEERAMTGNPLLNESTLGGSSFTIKRRWDDDVIFKNQSRGVVEAPKKRFINDMLRSDFHRKFMDKYVK</sequence>
<accession>A0AAD5URM4</accession>
<dbReference type="InterPro" id="IPR006973">
    <property type="entry name" value="Cwf_Cwc_15"/>
</dbReference>
<evidence type="ECO:0000256" key="2">
    <source>
        <dbReference type="ARBA" id="ARBA00006644"/>
    </source>
</evidence>